<reference evidence="2" key="1">
    <citation type="journal article" date="2016" name="Nature">
        <title>Genome evolution in the allotetraploid frog Xenopus laevis.</title>
        <authorList>
            <person name="Session A.M."/>
            <person name="Uno Y."/>
            <person name="Kwon T."/>
            <person name="Chapman J.A."/>
            <person name="Toyoda A."/>
            <person name="Takahashi S."/>
            <person name="Fukui A."/>
            <person name="Hikosaka A."/>
            <person name="Suzuki A."/>
            <person name="Kondo M."/>
            <person name="van Heeringen S.J."/>
            <person name="Quigley I."/>
            <person name="Heinz S."/>
            <person name="Ogino H."/>
            <person name="Ochi H."/>
            <person name="Hellsten U."/>
            <person name="Lyons J.B."/>
            <person name="Simakov O."/>
            <person name="Putnam N."/>
            <person name="Stites J."/>
            <person name="Kuroki Y."/>
            <person name="Tanaka T."/>
            <person name="Michiue T."/>
            <person name="Watanabe M."/>
            <person name="Bogdanovic O."/>
            <person name="Lister R."/>
            <person name="Georgiou G."/>
            <person name="Paranjpe S.S."/>
            <person name="van Kruijsbergen I."/>
            <person name="Shu S."/>
            <person name="Carlson J."/>
            <person name="Kinoshita T."/>
            <person name="Ohta Y."/>
            <person name="Mawaribuchi S."/>
            <person name="Jenkins J."/>
            <person name="Grimwood J."/>
            <person name="Schmutz J."/>
            <person name="Mitros T."/>
            <person name="Mozaffari S.V."/>
            <person name="Suzuki Y."/>
            <person name="Haramoto Y."/>
            <person name="Yamamoto T.S."/>
            <person name="Takagi C."/>
            <person name="Heald R."/>
            <person name="Miller K."/>
            <person name="Haudenschild C."/>
            <person name="Kitzman J."/>
            <person name="Nakayama T."/>
            <person name="Izutsu Y."/>
            <person name="Robert J."/>
            <person name="Fortriede J."/>
            <person name="Burns K."/>
            <person name="Lotay V."/>
            <person name="Karimi K."/>
            <person name="Yasuoka Y."/>
            <person name="Dichmann D.S."/>
            <person name="Flajnik M.F."/>
            <person name="Houston D.W."/>
            <person name="Shendure J."/>
            <person name="DuPasquier L."/>
            <person name="Vize P.D."/>
            <person name="Zorn A.M."/>
            <person name="Ito M."/>
            <person name="Marcotte E.M."/>
            <person name="Wallingford J.B."/>
            <person name="Ito Y."/>
            <person name="Asashima M."/>
            <person name="Ueno N."/>
            <person name="Matsuda Y."/>
            <person name="Veenstra G.J."/>
            <person name="Fujiyama A."/>
            <person name="Harland R.M."/>
            <person name="Taira M."/>
            <person name="Rokhsar D.S."/>
        </authorList>
    </citation>
    <scope>NUCLEOTIDE SEQUENCE [LARGE SCALE GENOMIC DNA]</scope>
    <source>
        <strain evidence="2">J</strain>
    </source>
</reference>
<dbReference type="EMBL" id="CM004483">
    <property type="protein sequence ID" value="OCT60370.1"/>
    <property type="molecule type" value="Genomic_DNA"/>
</dbReference>
<dbReference type="Proteomes" id="UP000694892">
    <property type="component" value="Chromosome 9_10S"/>
</dbReference>
<evidence type="ECO:0000313" key="2">
    <source>
        <dbReference type="Proteomes" id="UP000694892"/>
    </source>
</evidence>
<dbReference type="AlphaFoldDB" id="A0A974BT79"/>
<gene>
    <name evidence="1" type="ORF">XELAEV_18046387mg</name>
</gene>
<name>A0A974BT79_XENLA</name>
<evidence type="ECO:0000313" key="1">
    <source>
        <dbReference type="EMBL" id="OCT60370.1"/>
    </source>
</evidence>
<sequence length="138" mass="15513">SGDGEVRLYVDSNDWIFASVASLRLLLSFLGTKGSWWTTVLGRAINTTLCVLQLFFDLTNKNEVRRVPALFPSITQMNVRTIVLAWCCQGCNLVAVRLSSQAEMAPSGWASSPSSQDVIKLWQPLSFEFRDLKEKIQR</sequence>
<feature type="non-terminal residue" evidence="1">
    <location>
        <position position="1"/>
    </location>
</feature>
<proteinExistence type="predicted"/>
<protein>
    <submittedName>
        <fullName evidence="1">Uncharacterized protein</fullName>
    </submittedName>
</protein>
<accession>A0A974BT79</accession>
<organism evidence="1 2">
    <name type="scientific">Xenopus laevis</name>
    <name type="common">African clawed frog</name>
    <dbReference type="NCBI Taxonomy" id="8355"/>
    <lineage>
        <taxon>Eukaryota</taxon>
        <taxon>Metazoa</taxon>
        <taxon>Chordata</taxon>
        <taxon>Craniata</taxon>
        <taxon>Vertebrata</taxon>
        <taxon>Euteleostomi</taxon>
        <taxon>Amphibia</taxon>
        <taxon>Batrachia</taxon>
        <taxon>Anura</taxon>
        <taxon>Pipoidea</taxon>
        <taxon>Pipidae</taxon>
        <taxon>Xenopodinae</taxon>
        <taxon>Xenopus</taxon>
        <taxon>Xenopus</taxon>
    </lineage>
</organism>